<evidence type="ECO:0000313" key="4">
    <source>
        <dbReference type="Proteomes" id="UP000290204"/>
    </source>
</evidence>
<feature type="domain" description="Thioredoxin" evidence="2">
    <location>
        <begin position="74"/>
        <end position="151"/>
    </location>
</feature>
<keyword evidence="1" id="KW-0732">Signal</keyword>
<dbReference type="InterPro" id="IPR013766">
    <property type="entry name" value="Thioredoxin_domain"/>
</dbReference>
<organism evidence="3 4">
    <name type="scientific">Lacibacter luteus</name>
    <dbReference type="NCBI Taxonomy" id="2508719"/>
    <lineage>
        <taxon>Bacteria</taxon>
        <taxon>Pseudomonadati</taxon>
        <taxon>Bacteroidota</taxon>
        <taxon>Chitinophagia</taxon>
        <taxon>Chitinophagales</taxon>
        <taxon>Chitinophagaceae</taxon>
        <taxon>Lacibacter</taxon>
    </lineage>
</organism>
<dbReference type="SUPFAM" id="SSF52833">
    <property type="entry name" value="Thioredoxin-like"/>
    <property type="match status" value="1"/>
</dbReference>
<dbReference type="Proteomes" id="UP000290204">
    <property type="component" value="Unassembled WGS sequence"/>
</dbReference>
<evidence type="ECO:0000256" key="1">
    <source>
        <dbReference type="SAM" id="SignalP"/>
    </source>
</evidence>
<protein>
    <submittedName>
        <fullName evidence="3">Thioredoxin</fullName>
    </submittedName>
</protein>
<dbReference type="OrthoDB" id="6398367at2"/>
<reference evidence="3 4" key="1">
    <citation type="submission" date="2019-01" db="EMBL/GenBank/DDBJ databases">
        <title>Lacibacter sp. strain TTM-7.</title>
        <authorList>
            <person name="Chen W.-M."/>
        </authorList>
    </citation>
    <scope>NUCLEOTIDE SEQUENCE [LARGE SCALE GENOMIC DNA]</scope>
    <source>
        <strain evidence="3 4">TTM-7</strain>
    </source>
</reference>
<comment type="caution">
    <text evidence="3">The sequence shown here is derived from an EMBL/GenBank/DDBJ whole genome shotgun (WGS) entry which is preliminary data.</text>
</comment>
<dbReference type="EMBL" id="SDHW01000003">
    <property type="protein sequence ID" value="RXK59846.1"/>
    <property type="molecule type" value="Genomic_DNA"/>
</dbReference>
<keyword evidence="4" id="KW-1185">Reference proteome</keyword>
<feature type="signal peptide" evidence="1">
    <location>
        <begin position="1"/>
        <end position="17"/>
    </location>
</feature>
<gene>
    <name evidence="3" type="ORF">ESA94_12380</name>
</gene>
<dbReference type="Pfam" id="PF00085">
    <property type="entry name" value="Thioredoxin"/>
    <property type="match status" value="1"/>
</dbReference>
<sequence length="170" mass="18979">MKFLTAAFLLIALNSSAQVQYEVSKDPNNGLKTLKGILSPEIIQNDEAFSWMKNDISWYKPNADCVTTLTAVKDTIQFVVFIGTWCEDSHNVYPQFLKLLNQVGFDKKRLTIIGVDRNKTTLGSLCQALNVTKAPTILVLKAGKEIGRVEEYGKYGVYDKELAEVLAKAK</sequence>
<evidence type="ECO:0000259" key="2">
    <source>
        <dbReference type="Pfam" id="PF00085"/>
    </source>
</evidence>
<dbReference type="AlphaFoldDB" id="A0A4Q1CHM9"/>
<evidence type="ECO:0000313" key="3">
    <source>
        <dbReference type="EMBL" id="RXK59846.1"/>
    </source>
</evidence>
<dbReference type="RefSeq" id="WP_129131220.1">
    <property type="nucleotide sequence ID" value="NZ_SDHW01000003.1"/>
</dbReference>
<dbReference type="InterPro" id="IPR036249">
    <property type="entry name" value="Thioredoxin-like_sf"/>
</dbReference>
<proteinExistence type="predicted"/>
<accession>A0A4Q1CHM9</accession>
<feature type="chain" id="PRO_5020522523" evidence="1">
    <location>
        <begin position="18"/>
        <end position="170"/>
    </location>
</feature>
<dbReference type="Gene3D" id="3.40.30.10">
    <property type="entry name" value="Glutaredoxin"/>
    <property type="match status" value="1"/>
</dbReference>
<name>A0A4Q1CHM9_9BACT</name>
<dbReference type="CDD" id="cd02947">
    <property type="entry name" value="TRX_family"/>
    <property type="match status" value="1"/>
</dbReference>